<feature type="domain" description="PLD phosphodiesterase" evidence="1">
    <location>
        <begin position="23"/>
        <end position="45"/>
    </location>
</feature>
<organism evidence="2 3">
    <name type="scientific">Oryza meyeriana var. granulata</name>
    <dbReference type="NCBI Taxonomy" id="110450"/>
    <lineage>
        <taxon>Eukaryota</taxon>
        <taxon>Viridiplantae</taxon>
        <taxon>Streptophyta</taxon>
        <taxon>Embryophyta</taxon>
        <taxon>Tracheophyta</taxon>
        <taxon>Spermatophyta</taxon>
        <taxon>Magnoliopsida</taxon>
        <taxon>Liliopsida</taxon>
        <taxon>Poales</taxon>
        <taxon>Poaceae</taxon>
        <taxon>BOP clade</taxon>
        <taxon>Oryzoideae</taxon>
        <taxon>Oryzeae</taxon>
        <taxon>Oryzinae</taxon>
        <taxon>Oryza</taxon>
        <taxon>Oryza meyeriana</taxon>
    </lineage>
</organism>
<accession>A0A6G1FG18</accession>
<evidence type="ECO:0000259" key="1">
    <source>
        <dbReference type="PROSITE" id="PS50035"/>
    </source>
</evidence>
<keyword evidence="3" id="KW-1185">Reference proteome</keyword>
<dbReference type="EMBL" id="SPHZ02000001">
    <property type="protein sequence ID" value="KAF0935811.1"/>
    <property type="molecule type" value="Genomic_DNA"/>
</dbReference>
<feature type="non-terminal residue" evidence="2">
    <location>
        <position position="1"/>
    </location>
</feature>
<protein>
    <recommendedName>
        <fullName evidence="1">PLD phosphodiesterase domain-containing protein</fullName>
    </recommendedName>
</protein>
<gene>
    <name evidence="2" type="ORF">E2562_035879</name>
</gene>
<dbReference type="Gene3D" id="3.30.870.10">
    <property type="entry name" value="Endonuclease Chain A"/>
    <property type="match status" value="1"/>
</dbReference>
<dbReference type="SUPFAM" id="SSF56024">
    <property type="entry name" value="Phospholipase D/nuclease"/>
    <property type="match status" value="1"/>
</dbReference>
<dbReference type="Proteomes" id="UP000479710">
    <property type="component" value="Unassembled WGS sequence"/>
</dbReference>
<dbReference type="GO" id="GO:0003824">
    <property type="term" value="F:catalytic activity"/>
    <property type="evidence" value="ECO:0007669"/>
    <property type="project" value="InterPro"/>
</dbReference>
<proteinExistence type="predicted"/>
<comment type="caution">
    <text evidence="2">The sequence shown here is derived from an EMBL/GenBank/DDBJ whole genome shotgun (WGS) entry which is preliminary data.</text>
</comment>
<sequence length="52" mass="5634">DPRRDQGGGDEEHSTGVSWCGVHSKGMIIDHEYIIVGSANINHGSHDTNYLA</sequence>
<evidence type="ECO:0000313" key="3">
    <source>
        <dbReference type="Proteomes" id="UP000479710"/>
    </source>
</evidence>
<dbReference type="Pfam" id="PF00614">
    <property type="entry name" value="PLDc"/>
    <property type="match status" value="1"/>
</dbReference>
<dbReference type="InterPro" id="IPR001736">
    <property type="entry name" value="PLipase_D/transphosphatidylase"/>
</dbReference>
<dbReference type="AlphaFoldDB" id="A0A6G1FG18"/>
<evidence type="ECO:0000313" key="2">
    <source>
        <dbReference type="EMBL" id="KAF0935811.1"/>
    </source>
</evidence>
<dbReference type="PROSITE" id="PS50035">
    <property type="entry name" value="PLD"/>
    <property type="match status" value="1"/>
</dbReference>
<reference evidence="2 3" key="1">
    <citation type="submission" date="2019-11" db="EMBL/GenBank/DDBJ databases">
        <title>Whole genome sequence of Oryza granulata.</title>
        <authorList>
            <person name="Li W."/>
        </authorList>
    </citation>
    <scope>NUCLEOTIDE SEQUENCE [LARGE SCALE GENOMIC DNA]</scope>
    <source>
        <strain evidence="3">cv. Menghai</strain>
        <tissue evidence="2">Leaf</tissue>
    </source>
</reference>
<name>A0A6G1FG18_9ORYZ</name>